<evidence type="ECO:0000259" key="6">
    <source>
        <dbReference type="Pfam" id="PF06803"/>
    </source>
</evidence>
<dbReference type="Proteomes" id="UP000464314">
    <property type="component" value="Chromosome"/>
</dbReference>
<dbReference type="KEGG" id="anr:Ana3638_23650"/>
<protein>
    <submittedName>
        <fullName evidence="7">DUF1232 domain-containing protein</fullName>
    </submittedName>
</protein>
<sequence>MVFRGEKGSCNLIPDFIPVLGYLYDMILLPVFVYRSFFFIS</sequence>
<dbReference type="GO" id="GO:0012505">
    <property type="term" value="C:endomembrane system"/>
    <property type="evidence" value="ECO:0007669"/>
    <property type="project" value="UniProtKB-SubCell"/>
</dbReference>
<evidence type="ECO:0000256" key="5">
    <source>
        <dbReference type="SAM" id="Phobius"/>
    </source>
</evidence>
<keyword evidence="3 5" id="KW-1133">Transmembrane helix</keyword>
<organism evidence="7 8">
    <name type="scientific">Anaerocolumna sedimenticola</name>
    <dbReference type="NCBI Taxonomy" id="2696063"/>
    <lineage>
        <taxon>Bacteria</taxon>
        <taxon>Bacillati</taxon>
        <taxon>Bacillota</taxon>
        <taxon>Clostridia</taxon>
        <taxon>Lachnospirales</taxon>
        <taxon>Lachnospiraceae</taxon>
        <taxon>Anaerocolumna</taxon>
    </lineage>
</organism>
<dbReference type="InterPro" id="IPR010652">
    <property type="entry name" value="DUF1232"/>
</dbReference>
<proteinExistence type="predicted"/>
<keyword evidence="8" id="KW-1185">Reference proteome</keyword>
<comment type="subcellular location">
    <subcellularLocation>
        <location evidence="1">Endomembrane system</location>
        <topology evidence="1">Multi-pass membrane protein</topology>
    </subcellularLocation>
</comment>
<feature type="domain" description="DUF1232" evidence="6">
    <location>
        <begin position="12"/>
        <end position="30"/>
    </location>
</feature>
<feature type="transmembrane region" description="Helical" evidence="5">
    <location>
        <begin position="20"/>
        <end position="40"/>
    </location>
</feature>
<name>A0A6P1TT65_9FIRM</name>
<evidence type="ECO:0000313" key="8">
    <source>
        <dbReference type="Proteomes" id="UP000464314"/>
    </source>
</evidence>
<dbReference type="EMBL" id="CP048000">
    <property type="protein sequence ID" value="QHQ63399.1"/>
    <property type="molecule type" value="Genomic_DNA"/>
</dbReference>
<gene>
    <name evidence="7" type="ORF">Ana3638_23650</name>
</gene>
<keyword evidence="2 5" id="KW-0812">Transmembrane</keyword>
<evidence type="ECO:0000256" key="4">
    <source>
        <dbReference type="ARBA" id="ARBA00023136"/>
    </source>
</evidence>
<reference evidence="7 8" key="1">
    <citation type="submission" date="2020-01" db="EMBL/GenBank/DDBJ databases">
        <title>Genome analysis of Anaerocolumna sp. CBA3638.</title>
        <authorList>
            <person name="Kim J."/>
            <person name="Roh S.W."/>
        </authorList>
    </citation>
    <scope>NUCLEOTIDE SEQUENCE [LARGE SCALE GENOMIC DNA]</scope>
    <source>
        <strain evidence="7 8">CBA3638</strain>
    </source>
</reference>
<evidence type="ECO:0000256" key="2">
    <source>
        <dbReference type="ARBA" id="ARBA00022692"/>
    </source>
</evidence>
<dbReference type="Pfam" id="PF06803">
    <property type="entry name" value="DUF1232"/>
    <property type="match status" value="1"/>
</dbReference>
<evidence type="ECO:0000256" key="1">
    <source>
        <dbReference type="ARBA" id="ARBA00004127"/>
    </source>
</evidence>
<keyword evidence="4 5" id="KW-0472">Membrane</keyword>
<accession>A0A6P1TT65</accession>
<dbReference type="AlphaFoldDB" id="A0A6P1TT65"/>
<evidence type="ECO:0000256" key="3">
    <source>
        <dbReference type="ARBA" id="ARBA00022989"/>
    </source>
</evidence>
<evidence type="ECO:0000313" key="7">
    <source>
        <dbReference type="EMBL" id="QHQ63399.1"/>
    </source>
</evidence>